<dbReference type="InterPro" id="IPR036583">
    <property type="entry name" value="23S_rRNA_IVS_sf"/>
</dbReference>
<proteinExistence type="predicted"/>
<dbReference type="EMBL" id="MGIS01000023">
    <property type="protein sequence ID" value="OGM92320.1"/>
    <property type="molecule type" value="Genomic_DNA"/>
</dbReference>
<comment type="caution">
    <text evidence="2">The sequence shown here is derived from an EMBL/GenBank/DDBJ whole genome shotgun (WGS) entry which is preliminary data.</text>
</comment>
<dbReference type="Gene3D" id="1.20.1440.60">
    <property type="entry name" value="23S rRNA-intervening sequence"/>
    <property type="match status" value="1"/>
</dbReference>
<evidence type="ECO:0000313" key="2">
    <source>
        <dbReference type="EMBL" id="OGM92320.1"/>
    </source>
</evidence>
<protein>
    <recommendedName>
        <fullName evidence="1">bAvd-like domain-containing protein</fullName>
    </recommendedName>
</protein>
<dbReference type="AlphaFoldDB" id="A0A1F8DUP0"/>
<organism evidence="2 3">
    <name type="scientific">Candidatus Wolfebacteria bacterium RIFCSPLOWO2_01_FULL_47_17b</name>
    <dbReference type="NCBI Taxonomy" id="1802558"/>
    <lineage>
        <taxon>Bacteria</taxon>
        <taxon>Candidatus Wolfeibacteriota</taxon>
    </lineage>
</organism>
<feature type="domain" description="bAvd-like" evidence="1">
    <location>
        <begin position="12"/>
        <end position="103"/>
    </location>
</feature>
<dbReference type="CDD" id="cd16376">
    <property type="entry name" value="Avd_like"/>
    <property type="match status" value="1"/>
</dbReference>
<evidence type="ECO:0000259" key="1">
    <source>
        <dbReference type="Pfam" id="PF22296"/>
    </source>
</evidence>
<accession>A0A1F8DUP0</accession>
<dbReference type="InterPro" id="IPR055360">
    <property type="entry name" value="bAvd"/>
</dbReference>
<sequence>MLQKAKLAYTLWLVVAEQIPRIHRYGLRSRVEFYFLELLESIFTALFLPPIEKIPYIERAMKKLNGVKFFLQLCWENKLVPNSQYIQLTEQLNEIGRMLGGWKIGIEKKTLARTCERKPQVSGRKTR</sequence>
<evidence type="ECO:0000313" key="3">
    <source>
        <dbReference type="Proteomes" id="UP000177011"/>
    </source>
</evidence>
<dbReference type="Pfam" id="PF22296">
    <property type="entry name" value="bAvd"/>
    <property type="match status" value="1"/>
</dbReference>
<gene>
    <name evidence="2" type="ORF">A2935_00950</name>
</gene>
<dbReference type="Proteomes" id="UP000177011">
    <property type="component" value="Unassembled WGS sequence"/>
</dbReference>
<reference evidence="2 3" key="1">
    <citation type="journal article" date="2016" name="Nat. Commun.">
        <title>Thousands of microbial genomes shed light on interconnected biogeochemical processes in an aquifer system.</title>
        <authorList>
            <person name="Anantharaman K."/>
            <person name="Brown C.T."/>
            <person name="Hug L.A."/>
            <person name="Sharon I."/>
            <person name="Castelle C.J."/>
            <person name="Probst A.J."/>
            <person name="Thomas B.C."/>
            <person name="Singh A."/>
            <person name="Wilkins M.J."/>
            <person name="Karaoz U."/>
            <person name="Brodie E.L."/>
            <person name="Williams K.H."/>
            <person name="Hubbard S.S."/>
            <person name="Banfield J.F."/>
        </authorList>
    </citation>
    <scope>NUCLEOTIDE SEQUENCE [LARGE SCALE GENOMIC DNA]</scope>
</reference>
<name>A0A1F8DUP0_9BACT</name>